<evidence type="ECO:0000256" key="3">
    <source>
        <dbReference type="PROSITE-ProRule" id="PRU01052"/>
    </source>
</evidence>
<evidence type="ECO:0000256" key="2">
    <source>
        <dbReference type="ARBA" id="ARBA00023134"/>
    </source>
</evidence>
<dbReference type="AlphaFoldDB" id="A0ABD0RRW0"/>
<dbReference type="InterPro" id="IPR015894">
    <property type="entry name" value="Guanylate-bd_N"/>
</dbReference>
<dbReference type="Gene3D" id="3.40.50.300">
    <property type="entry name" value="P-loop containing nucleotide triphosphate hydrolases"/>
    <property type="match status" value="1"/>
</dbReference>
<proteinExistence type="inferred from homology"/>
<dbReference type="PROSITE" id="PS51715">
    <property type="entry name" value="G_GB1_RHD3"/>
    <property type="match status" value="1"/>
</dbReference>
<evidence type="ECO:0000313" key="6">
    <source>
        <dbReference type="Proteomes" id="UP001529510"/>
    </source>
</evidence>
<dbReference type="SUPFAM" id="SSF52540">
    <property type="entry name" value="P-loop containing nucleoside triphosphate hydrolases"/>
    <property type="match status" value="1"/>
</dbReference>
<feature type="domain" description="GB1/RHD3-type G" evidence="4">
    <location>
        <begin position="35"/>
        <end position="164"/>
    </location>
</feature>
<dbReference type="GO" id="GO:0005525">
    <property type="term" value="F:GTP binding"/>
    <property type="evidence" value="ECO:0007669"/>
    <property type="project" value="UniProtKB-KW"/>
</dbReference>
<feature type="non-terminal residue" evidence="5">
    <location>
        <position position="1"/>
    </location>
</feature>
<keyword evidence="6" id="KW-1185">Reference proteome</keyword>
<dbReference type="EMBL" id="JAMKFB020000002">
    <property type="protein sequence ID" value="KAL0201269.1"/>
    <property type="molecule type" value="Genomic_DNA"/>
</dbReference>
<comment type="caution">
    <text evidence="5">The sequence shown here is derived from an EMBL/GenBank/DDBJ whole genome shotgun (WGS) entry which is preliminary data.</text>
</comment>
<sequence>MSNARLMPSPICLVENVNGSLSICKDAIEFLSRINEPVVVVSVVGLYRTGKSYLMNRLAGQQHAKLKCAYKLHHADYNNKNVIVSGFALGNTIESKTKGIWMWCVPHPYKEGHTLVLLDTEGLGDVDKGDSKNDSWIFCLAVLLSSTLVYNSRGTIDNNALENL</sequence>
<gene>
    <name evidence="5" type="ORF">M9458_004456</name>
</gene>
<dbReference type="InterPro" id="IPR027417">
    <property type="entry name" value="P-loop_NTPase"/>
</dbReference>
<evidence type="ECO:0000256" key="1">
    <source>
        <dbReference type="ARBA" id="ARBA00022741"/>
    </source>
</evidence>
<keyword evidence="1" id="KW-0547">Nucleotide-binding</keyword>
<accession>A0ABD0RRW0</accession>
<protein>
    <recommendedName>
        <fullName evidence="4">GB1/RHD3-type G domain-containing protein</fullName>
    </recommendedName>
</protein>
<reference evidence="5 6" key="1">
    <citation type="submission" date="2024-05" db="EMBL/GenBank/DDBJ databases">
        <title>Genome sequencing and assembly of Indian major carp, Cirrhinus mrigala (Hamilton, 1822).</title>
        <authorList>
            <person name="Mohindra V."/>
            <person name="Chowdhury L.M."/>
            <person name="Lal K."/>
            <person name="Jena J.K."/>
        </authorList>
    </citation>
    <scope>NUCLEOTIDE SEQUENCE [LARGE SCALE GENOMIC DNA]</scope>
    <source>
        <strain evidence="5">CM1030</strain>
        <tissue evidence="5">Blood</tissue>
    </source>
</reference>
<dbReference type="PANTHER" id="PTHR10751">
    <property type="entry name" value="GUANYLATE BINDING PROTEIN"/>
    <property type="match status" value="1"/>
</dbReference>
<name>A0ABD0RRW0_CIRMR</name>
<organism evidence="5 6">
    <name type="scientific">Cirrhinus mrigala</name>
    <name type="common">Mrigala</name>
    <dbReference type="NCBI Taxonomy" id="683832"/>
    <lineage>
        <taxon>Eukaryota</taxon>
        <taxon>Metazoa</taxon>
        <taxon>Chordata</taxon>
        <taxon>Craniata</taxon>
        <taxon>Vertebrata</taxon>
        <taxon>Euteleostomi</taxon>
        <taxon>Actinopterygii</taxon>
        <taxon>Neopterygii</taxon>
        <taxon>Teleostei</taxon>
        <taxon>Ostariophysi</taxon>
        <taxon>Cypriniformes</taxon>
        <taxon>Cyprinidae</taxon>
        <taxon>Labeoninae</taxon>
        <taxon>Labeonini</taxon>
        <taxon>Cirrhinus</taxon>
    </lineage>
</organism>
<evidence type="ECO:0000259" key="4">
    <source>
        <dbReference type="PROSITE" id="PS51715"/>
    </source>
</evidence>
<comment type="similarity">
    <text evidence="3">Belongs to the TRAFAC class dynamin-like GTPase superfamily. GB1/RHD3 GTPase family.</text>
</comment>
<dbReference type="Proteomes" id="UP001529510">
    <property type="component" value="Unassembled WGS sequence"/>
</dbReference>
<keyword evidence="2" id="KW-0342">GTP-binding</keyword>
<dbReference type="InterPro" id="IPR030386">
    <property type="entry name" value="G_GB1_RHD3_dom"/>
</dbReference>
<dbReference type="Pfam" id="PF02263">
    <property type="entry name" value="GBP"/>
    <property type="match status" value="1"/>
</dbReference>
<feature type="non-terminal residue" evidence="5">
    <location>
        <position position="164"/>
    </location>
</feature>
<evidence type="ECO:0000313" key="5">
    <source>
        <dbReference type="EMBL" id="KAL0201269.1"/>
    </source>
</evidence>